<dbReference type="AlphaFoldDB" id="A0A552V3G8"/>
<evidence type="ECO:0000313" key="4">
    <source>
        <dbReference type="Proteomes" id="UP000319424"/>
    </source>
</evidence>
<comment type="caution">
    <text evidence="3">The sequence shown here is derived from an EMBL/GenBank/DDBJ whole genome shotgun (WGS) entry which is preliminary data.</text>
</comment>
<dbReference type="InterPro" id="IPR013783">
    <property type="entry name" value="Ig-like_fold"/>
</dbReference>
<feature type="signal peptide" evidence="1">
    <location>
        <begin position="1"/>
        <end position="30"/>
    </location>
</feature>
<dbReference type="EMBL" id="VJXW01000011">
    <property type="protein sequence ID" value="TRW24987.1"/>
    <property type="molecule type" value="Genomic_DNA"/>
</dbReference>
<proteinExistence type="predicted"/>
<protein>
    <recommendedName>
        <fullName evidence="2">SpaA-like prealbumin fold domain-containing protein</fullName>
    </recommendedName>
</protein>
<feature type="domain" description="SpaA-like prealbumin fold" evidence="2">
    <location>
        <begin position="43"/>
        <end position="105"/>
    </location>
</feature>
<evidence type="ECO:0000313" key="3">
    <source>
        <dbReference type="EMBL" id="TRW24987.1"/>
    </source>
</evidence>
<dbReference type="Proteomes" id="UP000319424">
    <property type="component" value="Unassembled WGS sequence"/>
</dbReference>
<dbReference type="InterPro" id="IPR041033">
    <property type="entry name" value="SpaA_PFL_dom_1"/>
</dbReference>
<keyword evidence="1" id="KW-0732">Signal</keyword>
<gene>
    <name evidence="3" type="ORF">FL857_07590</name>
</gene>
<feature type="chain" id="PRO_5038392070" description="SpaA-like prealbumin fold domain-containing protein" evidence="1">
    <location>
        <begin position="31"/>
        <end position="110"/>
    </location>
</feature>
<dbReference type="Gene3D" id="2.60.40.10">
    <property type="entry name" value="Immunoglobulins"/>
    <property type="match status" value="1"/>
</dbReference>
<accession>A0A552V3G8</accession>
<evidence type="ECO:0000259" key="2">
    <source>
        <dbReference type="Pfam" id="PF17802"/>
    </source>
</evidence>
<name>A0A552V3G8_9FIRM</name>
<reference evidence="3 4" key="1">
    <citation type="submission" date="2019-07" db="EMBL/GenBank/DDBJ databases">
        <title>Criibacterium bergeronii gen. nov., sp. nov. isolated from human clinical samples.</title>
        <authorList>
            <person name="Maheux A.F."/>
            <person name="Boudreau D.K."/>
            <person name="Berube E."/>
            <person name="Brodeur S."/>
            <person name="Bernard K.A."/>
            <person name="Abed J.Y."/>
            <person name="Ducrey E."/>
            <person name="Guay E.F."/>
            <person name="Raymond F."/>
            <person name="Corbeil J."/>
            <person name="Domingo M.-C."/>
            <person name="Roy P.H."/>
            <person name="Boissinot M."/>
            <person name="Tocheva E.I."/>
            <person name="Omar R.F."/>
        </authorList>
    </citation>
    <scope>NUCLEOTIDE SEQUENCE [LARGE SCALE GENOMIC DNA]</scope>
    <source>
        <strain evidence="3 4">CCRI-24246</strain>
    </source>
</reference>
<dbReference type="RefSeq" id="WP_144398354.1">
    <property type="nucleotide sequence ID" value="NZ_VJXW01000011.1"/>
</dbReference>
<organism evidence="3 4">
    <name type="scientific">Criibacterium bergeronii</name>
    <dbReference type="NCBI Taxonomy" id="1871336"/>
    <lineage>
        <taxon>Bacteria</taxon>
        <taxon>Bacillati</taxon>
        <taxon>Bacillota</taxon>
        <taxon>Clostridia</taxon>
        <taxon>Peptostreptococcales</taxon>
        <taxon>Filifactoraceae</taxon>
        <taxon>Criibacterium</taxon>
    </lineage>
</organism>
<dbReference type="Pfam" id="PF17802">
    <property type="entry name" value="SpaA"/>
    <property type="match status" value="1"/>
</dbReference>
<sequence length="110" mass="12630">MTKKLKQTYCMFLSVLMVFTMIFTSHPIVADAYTYPTPEAETLFIKKLIKGTNNYLPDAKLTLYKGEDKSSEVTSWTTTSDKYEVPLNTLENNTTYVLSETTPPKWVQRS</sequence>
<evidence type="ECO:0000256" key="1">
    <source>
        <dbReference type="SAM" id="SignalP"/>
    </source>
</evidence>